<accession>A0ABT6QPI2</accession>
<organism evidence="1 2">
    <name type="scientific">Pseudomonas fungipugnans</name>
    <dbReference type="NCBI Taxonomy" id="3024217"/>
    <lineage>
        <taxon>Bacteria</taxon>
        <taxon>Pseudomonadati</taxon>
        <taxon>Pseudomonadota</taxon>
        <taxon>Gammaproteobacteria</taxon>
        <taxon>Pseudomonadales</taxon>
        <taxon>Pseudomonadaceae</taxon>
        <taxon>Pseudomonas</taxon>
    </lineage>
</organism>
<protein>
    <submittedName>
        <fullName evidence="1">DUF6402 family protein</fullName>
    </submittedName>
</protein>
<dbReference type="Pfam" id="PF19940">
    <property type="entry name" value="DUF6402"/>
    <property type="match status" value="1"/>
</dbReference>
<dbReference type="EMBL" id="JARBWL010000002">
    <property type="protein sequence ID" value="MDI2592803.1"/>
    <property type="molecule type" value="Genomic_DNA"/>
</dbReference>
<dbReference type="InterPro" id="IPR045646">
    <property type="entry name" value="DUF6402"/>
</dbReference>
<reference evidence="1 2" key="1">
    <citation type="submission" date="2023-02" db="EMBL/GenBank/DDBJ databases">
        <title>Pseudomonas chrutzelriedensis sp. nov., a potently antifungal strain isolated from moss.</title>
        <authorList>
            <person name="Schnyder A."/>
            <person name="Kalawong R."/>
            <person name="Eberl L."/>
            <person name="Agnoli K."/>
        </authorList>
    </citation>
    <scope>NUCLEOTIDE SEQUENCE [LARGE SCALE GENOMIC DNA]</scope>
    <source>
        <strain evidence="1 2">681</strain>
    </source>
</reference>
<name>A0ABT6QPI2_9PSED</name>
<proteinExistence type="predicted"/>
<evidence type="ECO:0000313" key="1">
    <source>
        <dbReference type="EMBL" id="MDI2592803.1"/>
    </source>
</evidence>
<keyword evidence="2" id="KW-1185">Reference proteome</keyword>
<dbReference type="RefSeq" id="WP_282316073.1">
    <property type="nucleotide sequence ID" value="NZ_JARBWL010000002.1"/>
</dbReference>
<comment type="caution">
    <text evidence="1">The sequence shown here is derived from an EMBL/GenBank/DDBJ whole genome shotgun (WGS) entry which is preliminary data.</text>
</comment>
<evidence type="ECO:0000313" key="2">
    <source>
        <dbReference type="Proteomes" id="UP001159100"/>
    </source>
</evidence>
<sequence length="311" mass="34807">MAGTAVTATMTPASNKTGQCATATRKFRISDIPAAMDKMKWPTSAALMRHWFAGKPWSTPDGGMDDLTKGHRKEVPEQYIEDSIVKMSWLITYERANEYLVKLRALWNSPNGQKQIGAAIRREYQDKPDGKYPIKFEGKARAAEKFGYSNTMPVTMSQLRIDVLDDLRGALANFNLRVIAEGEVVIVSKKIDFVVSRLGFYVEDSYDFGDGSDWFSQPLGFWNFDGTVIPPEAIARNVSINSNETAMVESGVMDPADVAEIFKELEGTRFYLVQNSDFVEYRQCHGKGGDFRVFSDILYENITPTTIAISG</sequence>
<gene>
    <name evidence="1" type="ORF">POF45_15420</name>
</gene>
<dbReference type="Proteomes" id="UP001159100">
    <property type="component" value="Unassembled WGS sequence"/>
</dbReference>